<gene>
    <name evidence="1" type="ORF">EZS28_037911</name>
</gene>
<reference evidence="1 2" key="1">
    <citation type="submission" date="2019-03" db="EMBL/GenBank/DDBJ databases">
        <title>Single cell metagenomics reveals metabolic interactions within the superorganism composed of flagellate Streblomastix strix and complex community of Bacteroidetes bacteria on its surface.</title>
        <authorList>
            <person name="Treitli S.C."/>
            <person name="Kolisko M."/>
            <person name="Husnik F."/>
            <person name="Keeling P."/>
            <person name="Hampl V."/>
        </authorList>
    </citation>
    <scope>NUCLEOTIDE SEQUENCE [LARGE SCALE GENOMIC DNA]</scope>
    <source>
        <strain evidence="1">ST1C</strain>
    </source>
</reference>
<evidence type="ECO:0000313" key="1">
    <source>
        <dbReference type="EMBL" id="KAA6366562.1"/>
    </source>
</evidence>
<organism evidence="1 2">
    <name type="scientific">Streblomastix strix</name>
    <dbReference type="NCBI Taxonomy" id="222440"/>
    <lineage>
        <taxon>Eukaryota</taxon>
        <taxon>Metamonada</taxon>
        <taxon>Preaxostyla</taxon>
        <taxon>Oxymonadida</taxon>
        <taxon>Streblomastigidae</taxon>
        <taxon>Streblomastix</taxon>
    </lineage>
</organism>
<dbReference type="Proteomes" id="UP000324800">
    <property type="component" value="Unassembled WGS sequence"/>
</dbReference>
<proteinExistence type="predicted"/>
<sequence>MPEVIPLLNDEGPGYARRKLESPMGVTQRMVMLINDAARNDTDHLVRKMLKIDLGKNSLYPTIQLESATVRWGDNPSDPEKQIQMNDQMEVRRSTPEINVPAAAESICLSNKYGSGTP</sequence>
<dbReference type="AlphaFoldDB" id="A0A5J4U9I5"/>
<accession>A0A5J4U9I5</accession>
<name>A0A5J4U9I5_9EUKA</name>
<dbReference type="EMBL" id="SNRW01019252">
    <property type="protein sequence ID" value="KAA6366562.1"/>
    <property type="molecule type" value="Genomic_DNA"/>
</dbReference>
<evidence type="ECO:0000313" key="2">
    <source>
        <dbReference type="Proteomes" id="UP000324800"/>
    </source>
</evidence>
<comment type="caution">
    <text evidence="1">The sequence shown here is derived from an EMBL/GenBank/DDBJ whole genome shotgun (WGS) entry which is preliminary data.</text>
</comment>
<protein>
    <submittedName>
        <fullName evidence="1">Uncharacterized protein</fullName>
    </submittedName>
</protein>